<protein>
    <recommendedName>
        <fullName evidence="7">Protein zer-1 homolog</fullName>
    </recommendedName>
    <alternativeName>
        <fullName evidence="8">Zyg-11 homolog B-like protein</fullName>
    </alternativeName>
</protein>
<dbReference type="GO" id="GO:0006310">
    <property type="term" value="P:DNA recombination"/>
    <property type="evidence" value="ECO:0007669"/>
    <property type="project" value="UniProtKB-KW"/>
</dbReference>
<keyword evidence="3" id="KW-0677">Repeat</keyword>
<keyword evidence="4" id="KW-0833">Ubl conjugation pathway</keyword>
<dbReference type="InterPro" id="IPR056845">
    <property type="entry name" value="LRR_Zer-1"/>
</dbReference>
<dbReference type="Gene3D" id="1.10.443.10">
    <property type="entry name" value="Intergrase catalytic core"/>
    <property type="match status" value="1"/>
</dbReference>
<dbReference type="InterPro" id="IPR032675">
    <property type="entry name" value="LRR_dom_sf"/>
</dbReference>
<dbReference type="SUPFAM" id="SSF48371">
    <property type="entry name" value="ARM repeat"/>
    <property type="match status" value="1"/>
</dbReference>
<evidence type="ECO:0000256" key="7">
    <source>
        <dbReference type="ARBA" id="ARBA00067612"/>
    </source>
</evidence>
<dbReference type="Gene3D" id="1.10.150.130">
    <property type="match status" value="1"/>
</dbReference>
<dbReference type="PANTHER" id="PTHR12904:SF23">
    <property type="entry name" value="PROTEIN ZER-1 HOMOLOG"/>
    <property type="match status" value="1"/>
</dbReference>
<dbReference type="FunFam" id="1.25.10.10:FF:000111">
    <property type="entry name" value="Protein zer-1 homolog"/>
    <property type="match status" value="1"/>
</dbReference>
<dbReference type="OrthoDB" id="5783533at2759"/>
<dbReference type="EMBL" id="CAJPWZ010002359">
    <property type="protein sequence ID" value="CAG2236483.1"/>
    <property type="molecule type" value="Genomic_DNA"/>
</dbReference>
<evidence type="ECO:0000256" key="3">
    <source>
        <dbReference type="ARBA" id="ARBA00022737"/>
    </source>
</evidence>
<evidence type="ECO:0000256" key="1">
    <source>
        <dbReference type="ARBA" id="ARBA00009420"/>
    </source>
</evidence>
<reference evidence="10" key="1">
    <citation type="submission" date="2021-03" db="EMBL/GenBank/DDBJ databases">
        <authorList>
            <person name="Bekaert M."/>
        </authorList>
    </citation>
    <scope>NUCLEOTIDE SEQUENCE</scope>
</reference>
<accession>A0A8S3U396</accession>
<dbReference type="InterPro" id="IPR016024">
    <property type="entry name" value="ARM-type_fold"/>
</dbReference>
<dbReference type="InterPro" id="IPR002104">
    <property type="entry name" value="Integrase_catalytic"/>
</dbReference>
<comment type="caution">
    <text evidence="10">The sequence shown here is derived from an EMBL/GenBank/DDBJ whole genome shotgun (WGS) entry which is preliminary data.</text>
</comment>
<dbReference type="Gene3D" id="3.80.10.10">
    <property type="entry name" value="Ribonuclease Inhibitor"/>
    <property type="match status" value="1"/>
</dbReference>
<evidence type="ECO:0000256" key="6">
    <source>
        <dbReference type="ARBA" id="ARBA00023172"/>
    </source>
</evidence>
<dbReference type="Proteomes" id="UP000683360">
    <property type="component" value="Unassembled WGS sequence"/>
</dbReference>
<evidence type="ECO:0000313" key="11">
    <source>
        <dbReference type="Proteomes" id="UP000683360"/>
    </source>
</evidence>
<proteinExistence type="inferred from homology"/>
<keyword evidence="5" id="KW-0238">DNA-binding</keyword>
<dbReference type="AlphaFoldDB" id="A0A8S3U396"/>
<evidence type="ECO:0000256" key="8">
    <source>
        <dbReference type="ARBA" id="ARBA00081214"/>
    </source>
</evidence>
<name>A0A8S3U396_MYTED</name>
<dbReference type="InterPro" id="IPR010998">
    <property type="entry name" value="Integrase_recombinase_N"/>
</dbReference>
<comment type="similarity">
    <text evidence="1">Belongs to the zyg-11 family.</text>
</comment>
<dbReference type="SUPFAM" id="SSF56349">
    <property type="entry name" value="DNA breaking-rejoining enzymes"/>
    <property type="match status" value="1"/>
</dbReference>
<dbReference type="PANTHER" id="PTHR12904">
    <property type="match status" value="1"/>
</dbReference>
<gene>
    <name evidence="10" type="ORF">MEDL_49070</name>
</gene>
<dbReference type="Pfam" id="PF22964">
    <property type="entry name" value="ZER1-like_2nd"/>
    <property type="match status" value="1"/>
</dbReference>
<dbReference type="Gene3D" id="1.25.10.10">
    <property type="entry name" value="Leucine-rich Repeat Variant"/>
    <property type="match status" value="1"/>
</dbReference>
<evidence type="ECO:0000256" key="4">
    <source>
        <dbReference type="ARBA" id="ARBA00022786"/>
    </source>
</evidence>
<dbReference type="GO" id="GO:0031462">
    <property type="term" value="C:Cul2-RING ubiquitin ligase complex"/>
    <property type="evidence" value="ECO:0007669"/>
    <property type="project" value="TreeGrafter"/>
</dbReference>
<dbReference type="InterPro" id="IPR011989">
    <property type="entry name" value="ARM-like"/>
</dbReference>
<evidence type="ECO:0000256" key="2">
    <source>
        <dbReference type="ARBA" id="ARBA00022614"/>
    </source>
</evidence>
<dbReference type="GO" id="GO:0003677">
    <property type="term" value="F:DNA binding"/>
    <property type="evidence" value="ECO:0007669"/>
    <property type="project" value="UniProtKB-KW"/>
</dbReference>
<evidence type="ECO:0000256" key="5">
    <source>
        <dbReference type="ARBA" id="ARBA00023125"/>
    </source>
</evidence>
<dbReference type="SUPFAM" id="SSF47823">
    <property type="entry name" value="lambda integrase-like, N-terminal domain"/>
    <property type="match status" value="1"/>
</dbReference>
<dbReference type="InterPro" id="IPR051341">
    <property type="entry name" value="Zyg-11_UBL_adapter"/>
</dbReference>
<keyword evidence="6" id="KW-0233">DNA recombination</keyword>
<sequence>MTNNWPISEPDSLEDLCVQACVNNVQTLAVKTDDQQLQYELKPGVCLLVPSLCDKLFKNLLESQPENKSRDLSNLFTSNAPYLPWLRIFADTENTRLCKIYLRKSLLHNMYPSNLIELVLNHPLKQLELVNCSFSCDIFNLISASKAGHSLLSLSIEDSVDSALKKHFKALDLQPGDTIPHIKLECPHLQRLVLRDMREHDLGLLPGCEIVHLFSQLTHLDLSRCILSSTAVKSMMQCQNLVWLNLNCVEFQSHADFVTSICRITKLRHLDISSDAGIPQCNYPNSSTFNPELILTTLVSHLPHLVSLDISATNLAGRDTAPRSFKLEAKGAGDCKDSERCCIPGLEGRHFEFLGLYNCPFESYRRENIPAKQITGSKNEEQLLLALRRYVDRRDDLNDVLNHLFTLFKEETVINQSVALEGILAAMKRHEDDKHIQISGSASLFYIMKGEQKSYITQKQKRVLINCLLEGMEDPEADNVMIRNCCLTLCHLTMPQDVLYCYRRMISTLLNLNHEDGQEEFIQRITLYMINHLACQVDGEEKKVVGDLGAIQIMLDTIQNRLRENNCDEIMEMAWSTMWNVTDETAINCDRFMEHNGMSLFIECLETFPEKPELLRNMMGLMGNIAEVPYLRPKLMEKSFIEIFCELLDSEKDGIEVSYNSAGVFSHMMADGPTAWTIQSPSRDHVTEKVISAIQRWPLKSTRNINYRSFTPILKIVDAYHALGAQYWAVWALCNLTTVYPQKYCPLLKKEGGEERITSILHNPKTIVKIKDLAHKIIKNLNMNPDNSNEPGDSESLKSRRAVLQKEVKLAKGAAFRPGTYSNLKSQLNAYHIFCVYYKFRPFPCIKDILCAYACFLSKSLSSFSSVKNYISGIKTWSQLFGFTVEPFLSTEFKLTLRGLSHKNQHVAVSKLPLLPTHLIDIVRLLNIYDYLDACLWCFLTFAFFGMLRASNLVSRSSTSFNSREQLIRDNVVVSEKGILLLLKWSKTRQNHDYTHQVSLCCSVEPSICPARAYKHLVSLIPGDKNAPVFALPVHGKLLPLSRSVLLNRFRELIVLVGLDPSVYSFHSLRHGGATLATKAGIPEILLKHHGDWRSDCFQTYIKQASVDMYRVTSAMNYLIGS</sequence>
<dbReference type="InterPro" id="IPR011010">
    <property type="entry name" value="DNA_brk_join_enz"/>
</dbReference>
<feature type="domain" description="Tyr recombinase" evidence="9">
    <location>
        <begin position="911"/>
        <end position="1114"/>
    </location>
</feature>
<dbReference type="SUPFAM" id="SSF52047">
    <property type="entry name" value="RNI-like"/>
    <property type="match status" value="1"/>
</dbReference>
<evidence type="ECO:0000313" key="10">
    <source>
        <dbReference type="EMBL" id="CAG2236483.1"/>
    </source>
</evidence>
<dbReference type="InterPro" id="IPR013762">
    <property type="entry name" value="Integrase-like_cat_sf"/>
</dbReference>
<dbReference type="PROSITE" id="PS51898">
    <property type="entry name" value="TYR_RECOMBINASE"/>
    <property type="match status" value="1"/>
</dbReference>
<dbReference type="Pfam" id="PF25013">
    <property type="entry name" value="LRR_Zer-1"/>
    <property type="match status" value="1"/>
</dbReference>
<keyword evidence="11" id="KW-1185">Reference proteome</keyword>
<evidence type="ECO:0000259" key="9">
    <source>
        <dbReference type="PROSITE" id="PS51898"/>
    </source>
</evidence>
<dbReference type="GO" id="GO:0015074">
    <property type="term" value="P:DNA integration"/>
    <property type="evidence" value="ECO:0007669"/>
    <property type="project" value="InterPro"/>
</dbReference>
<dbReference type="InterPro" id="IPR055142">
    <property type="entry name" value="ZER1-like_C"/>
</dbReference>
<keyword evidence="2" id="KW-0433">Leucine-rich repeat</keyword>
<organism evidence="10 11">
    <name type="scientific">Mytilus edulis</name>
    <name type="common">Blue mussel</name>
    <dbReference type="NCBI Taxonomy" id="6550"/>
    <lineage>
        <taxon>Eukaryota</taxon>
        <taxon>Metazoa</taxon>
        <taxon>Spiralia</taxon>
        <taxon>Lophotrochozoa</taxon>
        <taxon>Mollusca</taxon>
        <taxon>Bivalvia</taxon>
        <taxon>Autobranchia</taxon>
        <taxon>Pteriomorphia</taxon>
        <taxon>Mytilida</taxon>
        <taxon>Mytiloidea</taxon>
        <taxon>Mytilidae</taxon>
        <taxon>Mytilinae</taxon>
        <taxon>Mytilus</taxon>
    </lineage>
</organism>